<dbReference type="Pfam" id="PF09858">
    <property type="entry name" value="DUF2085"/>
    <property type="match status" value="1"/>
</dbReference>
<evidence type="ECO:0000256" key="2">
    <source>
        <dbReference type="SAM" id="Phobius"/>
    </source>
</evidence>
<sequence>MTTGPRRDVPGARDVPRQDRPAEPATVRAIIAANRGIYRVARHWLAISNVLAAVFAVAPVLSPLLRTAGSDRAAGAIDVTFRYLCHQRDDRSFHLAGERMACCHRCTAIYGGLFLLGLVFALVRGQVAPLRLTVAALLLIPIVLDVVSQPILDREGTMVLRVLTGGLFALAVNWALLPRLDIGFDGIRRQIETRFDRLVAAGRARPLTGVTGTAR</sequence>
<feature type="transmembrane region" description="Helical" evidence="2">
    <location>
        <begin position="158"/>
        <end position="177"/>
    </location>
</feature>
<dbReference type="InterPro" id="IPR019206">
    <property type="entry name" value="DUF2085_TM"/>
</dbReference>
<dbReference type="AlphaFoldDB" id="A0A6J4UVH0"/>
<feature type="region of interest" description="Disordered" evidence="1">
    <location>
        <begin position="1"/>
        <end position="21"/>
    </location>
</feature>
<evidence type="ECO:0000256" key="1">
    <source>
        <dbReference type="SAM" id="MobiDB-lite"/>
    </source>
</evidence>
<keyword evidence="2" id="KW-0812">Transmembrane</keyword>
<organism evidence="3">
    <name type="scientific">uncultured Thermomicrobiales bacterium</name>
    <dbReference type="NCBI Taxonomy" id="1645740"/>
    <lineage>
        <taxon>Bacteria</taxon>
        <taxon>Pseudomonadati</taxon>
        <taxon>Thermomicrobiota</taxon>
        <taxon>Thermomicrobia</taxon>
        <taxon>Thermomicrobiales</taxon>
        <taxon>environmental samples</taxon>
    </lineage>
</organism>
<dbReference type="EMBL" id="CADCWH010000247">
    <property type="protein sequence ID" value="CAA9559635.1"/>
    <property type="molecule type" value="Genomic_DNA"/>
</dbReference>
<feature type="transmembrane region" description="Helical" evidence="2">
    <location>
        <begin position="44"/>
        <end position="65"/>
    </location>
</feature>
<evidence type="ECO:0008006" key="4">
    <source>
        <dbReference type="Google" id="ProtNLM"/>
    </source>
</evidence>
<name>A0A6J4UVH0_9BACT</name>
<proteinExistence type="predicted"/>
<evidence type="ECO:0000313" key="3">
    <source>
        <dbReference type="EMBL" id="CAA9559635.1"/>
    </source>
</evidence>
<keyword evidence="2" id="KW-1133">Transmembrane helix</keyword>
<reference evidence="3" key="1">
    <citation type="submission" date="2020-02" db="EMBL/GenBank/DDBJ databases">
        <authorList>
            <person name="Meier V. D."/>
        </authorList>
    </citation>
    <scope>NUCLEOTIDE SEQUENCE</scope>
    <source>
        <strain evidence="3">AVDCRST_MAG70</strain>
    </source>
</reference>
<protein>
    <recommendedName>
        <fullName evidence="4">DUF2085 domain-containing protein</fullName>
    </recommendedName>
</protein>
<accession>A0A6J4UVH0</accession>
<keyword evidence="2" id="KW-0472">Membrane</keyword>
<gene>
    <name evidence="3" type="ORF">AVDCRST_MAG70-1556</name>
</gene>
<feature type="transmembrane region" description="Helical" evidence="2">
    <location>
        <begin position="107"/>
        <end position="123"/>
    </location>
</feature>
<feature type="transmembrane region" description="Helical" evidence="2">
    <location>
        <begin position="130"/>
        <end position="152"/>
    </location>
</feature>